<proteinExistence type="inferred from homology"/>
<evidence type="ECO:0000256" key="1">
    <source>
        <dbReference type="ARBA" id="ARBA00022517"/>
    </source>
</evidence>
<dbReference type="PATRIC" id="fig|1423739.3.peg.1194"/>
<reference evidence="7 8" key="1">
    <citation type="journal article" date="2015" name="Genome Announc.">
        <title>Expanding the biotechnology potential of lactobacilli through comparative genomics of 213 strains and associated genera.</title>
        <authorList>
            <person name="Sun Z."/>
            <person name="Harris H.M."/>
            <person name="McCann A."/>
            <person name="Guo C."/>
            <person name="Argimon S."/>
            <person name="Zhang W."/>
            <person name="Yang X."/>
            <person name="Jeffery I.B."/>
            <person name="Cooney J.C."/>
            <person name="Kagawa T.F."/>
            <person name="Liu W."/>
            <person name="Song Y."/>
            <person name="Salvetti E."/>
            <person name="Wrobel A."/>
            <person name="Rasinkangas P."/>
            <person name="Parkhill J."/>
            <person name="Rea M.C."/>
            <person name="O'Sullivan O."/>
            <person name="Ritari J."/>
            <person name="Douillard F.P."/>
            <person name="Paul Ross R."/>
            <person name="Yang R."/>
            <person name="Briner A.E."/>
            <person name="Felis G.E."/>
            <person name="de Vos W.M."/>
            <person name="Barrangou R."/>
            <person name="Klaenhammer T.R."/>
            <person name="Caufield P.W."/>
            <person name="Cui Y."/>
            <person name="Zhang H."/>
            <person name="O'Toole P.W."/>
        </authorList>
    </citation>
    <scope>NUCLEOTIDE SEQUENCE [LARGE SCALE GENOMIC DNA]</scope>
    <source>
        <strain evidence="7 8">DSM 14421</strain>
    </source>
</reference>
<sequence>MTDKMIQATIHHYRDHVSGFTITGHADAGEYGQDIVCSAVSVLSITTVNGLQEVVGLDVSVDSDDKNGGYLSVEIPVIANSKKGLQADAILKTFENGMADIASSYSDYIKLKVAN</sequence>
<dbReference type="SUPFAM" id="SSF118010">
    <property type="entry name" value="TM1457-like"/>
    <property type="match status" value="1"/>
</dbReference>
<dbReference type="AlphaFoldDB" id="A0A0R1SFH7"/>
<dbReference type="Proteomes" id="UP000052013">
    <property type="component" value="Unassembled WGS sequence"/>
</dbReference>
<dbReference type="InterPro" id="IPR007422">
    <property type="entry name" value="Peptidase_Prp"/>
</dbReference>
<evidence type="ECO:0000256" key="4">
    <source>
        <dbReference type="ARBA" id="ARBA00022807"/>
    </source>
</evidence>
<dbReference type="PANTHER" id="PTHR39178">
    <property type="entry name" value="HYPOTHETICAL RIBOSOME-ASSOCIATED PROTEIN"/>
    <property type="match status" value="1"/>
</dbReference>
<dbReference type="EMBL" id="AZEY01000090">
    <property type="protein sequence ID" value="KRL64627.1"/>
    <property type="molecule type" value="Genomic_DNA"/>
</dbReference>
<dbReference type="InterPro" id="IPR036764">
    <property type="entry name" value="Peptidase_Prp_sf"/>
</dbReference>
<protein>
    <recommendedName>
        <fullName evidence="6">Ribosomal processing cysteine protease Prp</fullName>
    </recommendedName>
</protein>
<dbReference type="Gene3D" id="3.30.70.1490">
    <property type="entry name" value="Cysteine protease Prp"/>
    <property type="match status" value="1"/>
</dbReference>
<dbReference type="GO" id="GO:0042254">
    <property type="term" value="P:ribosome biogenesis"/>
    <property type="evidence" value="ECO:0007669"/>
    <property type="project" value="UniProtKB-KW"/>
</dbReference>
<name>A0A0R1SFH7_9LACO</name>
<evidence type="ECO:0000256" key="6">
    <source>
        <dbReference type="ARBA" id="ARBA00044538"/>
    </source>
</evidence>
<evidence type="ECO:0000313" key="8">
    <source>
        <dbReference type="Proteomes" id="UP000052013"/>
    </source>
</evidence>
<comment type="similarity">
    <text evidence="5">Belongs to the Prp family.</text>
</comment>
<gene>
    <name evidence="7" type="ORF">FC85_GL001141</name>
</gene>
<evidence type="ECO:0000256" key="5">
    <source>
        <dbReference type="ARBA" id="ARBA00044503"/>
    </source>
</evidence>
<keyword evidence="1" id="KW-0690">Ribosome biogenesis</keyword>
<comment type="caution">
    <text evidence="7">The sequence shown here is derived from an EMBL/GenBank/DDBJ whole genome shotgun (WGS) entry which is preliminary data.</text>
</comment>
<dbReference type="STRING" id="1423739.FC85_GL001141"/>
<dbReference type="GO" id="GO:0006508">
    <property type="term" value="P:proteolysis"/>
    <property type="evidence" value="ECO:0007669"/>
    <property type="project" value="UniProtKB-KW"/>
</dbReference>
<accession>A0A0R1SFH7</accession>
<evidence type="ECO:0000313" key="7">
    <source>
        <dbReference type="EMBL" id="KRL64627.1"/>
    </source>
</evidence>
<dbReference type="PANTHER" id="PTHR39178:SF1">
    <property type="entry name" value="RIBOSOMAL-PROCESSING CYSTEINE PROTEASE PRP"/>
    <property type="match status" value="1"/>
</dbReference>
<keyword evidence="3" id="KW-0378">Hydrolase</keyword>
<dbReference type="GO" id="GO:0008234">
    <property type="term" value="F:cysteine-type peptidase activity"/>
    <property type="evidence" value="ECO:0007669"/>
    <property type="project" value="UniProtKB-KW"/>
</dbReference>
<evidence type="ECO:0000256" key="3">
    <source>
        <dbReference type="ARBA" id="ARBA00022801"/>
    </source>
</evidence>
<keyword evidence="2" id="KW-0645">Protease</keyword>
<organism evidence="7 8">
    <name type="scientific">Lentilactobacillus diolivorans DSM 14421</name>
    <dbReference type="NCBI Taxonomy" id="1423739"/>
    <lineage>
        <taxon>Bacteria</taxon>
        <taxon>Bacillati</taxon>
        <taxon>Bacillota</taxon>
        <taxon>Bacilli</taxon>
        <taxon>Lactobacillales</taxon>
        <taxon>Lactobacillaceae</taxon>
        <taxon>Lentilactobacillus</taxon>
    </lineage>
</organism>
<evidence type="ECO:0000256" key="2">
    <source>
        <dbReference type="ARBA" id="ARBA00022670"/>
    </source>
</evidence>
<dbReference type="CDD" id="cd16332">
    <property type="entry name" value="Prp-like"/>
    <property type="match status" value="1"/>
</dbReference>
<keyword evidence="4" id="KW-0788">Thiol protease</keyword>
<dbReference type="Pfam" id="PF04327">
    <property type="entry name" value="Peptidase_Prp"/>
    <property type="match status" value="1"/>
</dbReference>